<protein>
    <submittedName>
        <fullName evidence="1">Uncharacterized protein</fullName>
    </submittedName>
</protein>
<evidence type="ECO:0000313" key="2">
    <source>
        <dbReference type="Proteomes" id="UP000313359"/>
    </source>
</evidence>
<accession>A0A5C2RZA2</accession>
<proteinExistence type="predicted"/>
<name>A0A5C2RZA2_9APHY</name>
<keyword evidence="2" id="KW-1185">Reference proteome</keyword>
<organism evidence="1 2">
    <name type="scientific">Lentinus tigrinus ALCF2SS1-6</name>
    <dbReference type="NCBI Taxonomy" id="1328759"/>
    <lineage>
        <taxon>Eukaryota</taxon>
        <taxon>Fungi</taxon>
        <taxon>Dikarya</taxon>
        <taxon>Basidiomycota</taxon>
        <taxon>Agaricomycotina</taxon>
        <taxon>Agaricomycetes</taxon>
        <taxon>Polyporales</taxon>
        <taxon>Polyporaceae</taxon>
        <taxon>Lentinus</taxon>
    </lineage>
</organism>
<dbReference type="EMBL" id="ML122289">
    <property type="protein sequence ID" value="RPD56308.1"/>
    <property type="molecule type" value="Genomic_DNA"/>
</dbReference>
<dbReference type="AlphaFoldDB" id="A0A5C2RZA2"/>
<dbReference type="Proteomes" id="UP000313359">
    <property type="component" value="Unassembled WGS sequence"/>
</dbReference>
<reference evidence="1" key="1">
    <citation type="journal article" date="2018" name="Genome Biol. Evol.">
        <title>Genomics and development of Lentinus tigrinus, a white-rot wood-decaying mushroom with dimorphic fruiting bodies.</title>
        <authorList>
            <person name="Wu B."/>
            <person name="Xu Z."/>
            <person name="Knudson A."/>
            <person name="Carlson A."/>
            <person name="Chen N."/>
            <person name="Kovaka S."/>
            <person name="LaButti K."/>
            <person name="Lipzen A."/>
            <person name="Pennachio C."/>
            <person name="Riley R."/>
            <person name="Schakwitz W."/>
            <person name="Umezawa K."/>
            <person name="Ohm R.A."/>
            <person name="Grigoriev I.V."/>
            <person name="Nagy L.G."/>
            <person name="Gibbons J."/>
            <person name="Hibbett D."/>
        </authorList>
    </citation>
    <scope>NUCLEOTIDE SEQUENCE [LARGE SCALE GENOMIC DNA]</scope>
    <source>
        <strain evidence="1">ALCF2SS1-6</strain>
    </source>
</reference>
<gene>
    <name evidence="1" type="ORF">L227DRAFT_284715</name>
</gene>
<sequence>MRMRLRTRRRLSGTEHPKCGTLHTAYGIWRAPGEVKPQRRVRMGATVCQNRVPAPVASAAGVGIIVTTRKDPHCGRRDCEPEGAASCELRAAHGVPPTSSS</sequence>
<evidence type="ECO:0000313" key="1">
    <source>
        <dbReference type="EMBL" id="RPD56308.1"/>
    </source>
</evidence>